<reference evidence="1 2" key="1">
    <citation type="submission" date="2021-06" db="EMBL/GenBank/DDBJ databases">
        <title>Complete genome of Haloferula helveola possessing various polysaccharide degrading enzymes.</title>
        <authorList>
            <person name="Takami H."/>
            <person name="Huang C."/>
            <person name="Hamasaki K."/>
        </authorList>
    </citation>
    <scope>NUCLEOTIDE SEQUENCE [LARGE SCALE GENOMIC DNA]</scope>
    <source>
        <strain evidence="1 2">CN-1</strain>
    </source>
</reference>
<dbReference type="Proteomes" id="UP001374893">
    <property type="component" value="Chromosome"/>
</dbReference>
<protein>
    <submittedName>
        <fullName evidence="1">Vancomycin resistance protein, vanW family</fullName>
    </submittedName>
</protein>
<dbReference type="Pfam" id="PF04294">
    <property type="entry name" value="VanW"/>
    <property type="match status" value="1"/>
</dbReference>
<dbReference type="Gene3D" id="3.40.50.2000">
    <property type="entry name" value="Glycogen Phosphorylase B"/>
    <property type="match status" value="1"/>
</dbReference>
<dbReference type="InterPro" id="IPR007391">
    <property type="entry name" value="Vancomycin_resist_VanW"/>
</dbReference>
<sequence length="544" mass="59542">MQDAPVAGESRSPLWTQTSPAEFPLTAGKIQNLRLAALALDGLEIPAGQVFSFWCQLGRTTRSKGFTTGRELREGCLVPSTGGGLCQLSGLLYQAALESNLEVVERHAHSRTVPGSDAERDRDATVFWNYVDLRFRAAFDWRLEVELDATHLVVRIRAAVPTGTKQPALRPADPPRPAATGDCLTCGQTECFRHPAATSAHAPSLGHSAFLLDARWPEFDRWCSGHSREGDRWFLPLDGHRWKKPNYAWSPPGGTPVQHATLPTLTRSFRQRRLPAQGAVRQAALLDADAALAKYYADRISPECRHIVVSQNLLPHLWRLGAFGGRTFDVLVSRWPIADLHRHLDTAAKAQPGSPTLGDFRADPDLVRDESVALDRAARLITPHRALARHFGHRAWQLEWDMPKAEGPRGTATPPTSLRLFLPCSALGRKGIHELAVALEGTDHELLILGRAREDASKDPLADINWRQTSLDELPNADALVLPAWVEHQPRLALRALALGIPVIATEACGLPDHPLLQTLPRPDAEALAGAIGSLAAPREVAIA</sequence>
<dbReference type="CDD" id="cd01635">
    <property type="entry name" value="Glycosyltransferase_GTB-type"/>
    <property type="match status" value="1"/>
</dbReference>
<proteinExistence type="predicted"/>
<organism evidence="1 2">
    <name type="scientific">Haloferula helveola</name>
    <dbReference type="NCBI Taxonomy" id="490095"/>
    <lineage>
        <taxon>Bacteria</taxon>
        <taxon>Pseudomonadati</taxon>
        <taxon>Verrucomicrobiota</taxon>
        <taxon>Verrucomicrobiia</taxon>
        <taxon>Verrucomicrobiales</taxon>
        <taxon>Verrucomicrobiaceae</taxon>
        <taxon>Haloferula</taxon>
    </lineage>
</organism>
<dbReference type="PANTHER" id="PTHR35788:SF1">
    <property type="entry name" value="EXPORTED PROTEIN"/>
    <property type="match status" value="1"/>
</dbReference>
<evidence type="ECO:0000313" key="1">
    <source>
        <dbReference type="EMBL" id="BCX48464.1"/>
    </source>
</evidence>
<accession>A0ABM7RAM9</accession>
<keyword evidence="2" id="KW-1185">Reference proteome</keyword>
<name>A0ABM7RAM9_9BACT</name>
<dbReference type="InterPro" id="IPR052913">
    <property type="entry name" value="Glycopeptide_resist_protein"/>
</dbReference>
<gene>
    <name evidence="1" type="ORF">HAHE_23720</name>
</gene>
<dbReference type="SUPFAM" id="SSF53756">
    <property type="entry name" value="UDP-Glycosyltransferase/glycogen phosphorylase"/>
    <property type="match status" value="1"/>
</dbReference>
<dbReference type="PANTHER" id="PTHR35788">
    <property type="entry name" value="EXPORTED PROTEIN-RELATED"/>
    <property type="match status" value="1"/>
</dbReference>
<evidence type="ECO:0000313" key="2">
    <source>
        <dbReference type="Proteomes" id="UP001374893"/>
    </source>
</evidence>
<dbReference type="EMBL" id="AP024702">
    <property type="protein sequence ID" value="BCX48464.1"/>
    <property type="molecule type" value="Genomic_DNA"/>
</dbReference>